<proteinExistence type="predicted"/>
<organism evidence="1">
    <name type="scientific">viral metagenome</name>
    <dbReference type="NCBI Taxonomy" id="1070528"/>
    <lineage>
        <taxon>unclassified sequences</taxon>
        <taxon>metagenomes</taxon>
        <taxon>organismal metagenomes</taxon>
    </lineage>
</organism>
<reference evidence="1" key="1">
    <citation type="journal article" date="2020" name="Nature">
        <title>Giant virus diversity and host interactions through global metagenomics.</title>
        <authorList>
            <person name="Schulz F."/>
            <person name="Roux S."/>
            <person name="Paez-Espino D."/>
            <person name="Jungbluth S."/>
            <person name="Walsh D.A."/>
            <person name="Denef V.J."/>
            <person name="McMahon K.D."/>
            <person name="Konstantinidis K.T."/>
            <person name="Eloe-Fadrosh E.A."/>
            <person name="Kyrpides N.C."/>
            <person name="Woyke T."/>
        </authorList>
    </citation>
    <scope>NUCLEOTIDE SEQUENCE</scope>
    <source>
        <strain evidence="1">GVMAG-M-3300023184-120</strain>
    </source>
</reference>
<dbReference type="EMBL" id="MN739971">
    <property type="protein sequence ID" value="QHT80552.1"/>
    <property type="molecule type" value="Genomic_DNA"/>
</dbReference>
<dbReference type="AlphaFoldDB" id="A0A6C0HIZ4"/>
<name>A0A6C0HIZ4_9ZZZZ</name>
<protein>
    <recommendedName>
        <fullName evidence="2">Glycosyltransferase 2-like domain-containing protein</fullName>
    </recommendedName>
</protein>
<sequence>MNFFVSITTIKKYKVALDMLLDSLPPDWKNKYILVYQDENMETHEENTKIFEDGHMEVYLPNNISDYGNWVGVNVLFEKKLIPADSWILFIHDTCKFVNHECSGLTQGLINNYDDSQTDILWLCDTGQCNICLIRKTGVEYGNKLYKDIKYMTKMETIKYEHQHRETLSPKSFPVNHSYVRIAPVFLGKRFVYNNQNQRCVLLYKSINMEKYYCHTVQESDHPFAP</sequence>
<evidence type="ECO:0008006" key="2">
    <source>
        <dbReference type="Google" id="ProtNLM"/>
    </source>
</evidence>
<evidence type="ECO:0000313" key="1">
    <source>
        <dbReference type="EMBL" id="QHT80552.1"/>
    </source>
</evidence>
<accession>A0A6C0HIZ4</accession>